<accession>A7VZD5</accession>
<gene>
    <name evidence="1" type="ORF">CLOLEP_03964</name>
</gene>
<protein>
    <submittedName>
        <fullName evidence="1">Uncharacterized protein</fullName>
    </submittedName>
</protein>
<proteinExistence type="predicted"/>
<dbReference type="HOGENOM" id="CLU_3307418_0_0_9"/>
<comment type="caution">
    <text evidence="1">The sequence shown here is derived from an EMBL/GenBank/DDBJ whole genome shotgun (WGS) entry which is preliminary data.</text>
</comment>
<reference evidence="1 2" key="2">
    <citation type="submission" date="2007-08" db="EMBL/GenBank/DDBJ databases">
        <authorList>
            <person name="Fulton L."/>
            <person name="Clifton S."/>
            <person name="Fulton B."/>
            <person name="Xu J."/>
            <person name="Minx P."/>
            <person name="Pepin K.H."/>
            <person name="Johnson M."/>
            <person name="Thiruvilangam P."/>
            <person name="Bhonagiri V."/>
            <person name="Nash W.E."/>
            <person name="Wang C."/>
            <person name="Mardis E.R."/>
            <person name="Wilson R.K."/>
        </authorList>
    </citation>
    <scope>NUCLEOTIDE SEQUENCE [LARGE SCALE GENOMIC DNA]</scope>
    <source>
        <strain evidence="1 2">DSM 753</strain>
    </source>
</reference>
<reference evidence="1 2" key="1">
    <citation type="submission" date="2007-08" db="EMBL/GenBank/DDBJ databases">
        <title>Draft genome sequence of Clostridium leptum (DSM 753).</title>
        <authorList>
            <person name="Sudarsanam P."/>
            <person name="Ley R."/>
            <person name="Guruge J."/>
            <person name="Turnbaugh P.J."/>
            <person name="Mahowald M."/>
            <person name="Liep D."/>
            <person name="Gordon J."/>
        </authorList>
    </citation>
    <scope>NUCLEOTIDE SEQUENCE [LARGE SCALE GENOMIC DNA]</scope>
    <source>
        <strain evidence="1 2">DSM 753</strain>
    </source>
</reference>
<organism evidence="1 2">
    <name type="scientific">[Clostridium] leptum DSM 753</name>
    <dbReference type="NCBI Taxonomy" id="428125"/>
    <lineage>
        <taxon>Bacteria</taxon>
        <taxon>Bacillati</taxon>
        <taxon>Bacillota</taxon>
        <taxon>Clostridia</taxon>
        <taxon>Eubacteriales</taxon>
        <taxon>Oscillospiraceae</taxon>
        <taxon>Oscillospiraceae incertae sedis</taxon>
    </lineage>
</organism>
<dbReference type="EMBL" id="ABCB02000021">
    <property type="protein sequence ID" value="EDO59913.1"/>
    <property type="molecule type" value="Genomic_DNA"/>
</dbReference>
<sequence length="39" mass="4532">MQIYFFSLYHIIFLESNKKITAAVSFLRDSAAEACRYAI</sequence>
<evidence type="ECO:0000313" key="1">
    <source>
        <dbReference type="EMBL" id="EDO59913.1"/>
    </source>
</evidence>
<name>A7VZD5_9FIRM</name>
<dbReference type="AlphaFoldDB" id="A7VZD5"/>
<evidence type="ECO:0000313" key="2">
    <source>
        <dbReference type="Proteomes" id="UP000003490"/>
    </source>
</evidence>
<dbReference type="Proteomes" id="UP000003490">
    <property type="component" value="Unassembled WGS sequence"/>
</dbReference>